<name>A0A2N0QLH5_9GLOM</name>
<organism evidence="2 3">
    <name type="scientific">Rhizophagus irregularis</name>
    <dbReference type="NCBI Taxonomy" id="588596"/>
    <lineage>
        <taxon>Eukaryota</taxon>
        <taxon>Fungi</taxon>
        <taxon>Fungi incertae sedis</taxon>
        <taxon>Mucoromycota</taxon>
        <taxon>Glomeromycotina</taxon>
        <taxon>Glomeromycetes</taxon>
        <taxon>Glomerales</taxon>
        <taxon>Glomeraceae</taxon>
        <taxon>Rhizophagus</taxon>
    </lineage>
</organism>
<feature type="non-terminal residue" evidence="2">
    <location>
        <position position="213"/>
    </location>
</feature>
<accession>A0A2N0QLH5</accession>
<evidence type="ECO:0000313" key="3">
    <source>
        <dbReference type="Proteomes" id="UP000232688"/>
    </source>
</evidence>
<sequence length="213" mass="24350">EAPVEEVELVAEKPAEKKPEPVIKEQPPDDYDILDDLLSDSDSTTADPVLEQQPESPAESSTKSESLADSKFSTEPVVVPASEQPIPEPDTEPEAFDDLYNTGKELWAKYQDTSDDYDWEILAFEVEECPTTRIEGKYQYHLREVVDRFKDWIEYNGYSSKTPSRKTLADLIRVYKENRDAEIIPIPSGYETMRADKGKVQEIPEERPKTNME</sequence>
<gene>
    <name evidence="2" type="ORF">RhiirA1_482697</name>
</gene>
<feature type="region of interest" description="Disordered" evidence="1">
    <location>
        <begin position="1"/>
        <end position="96"/>
    </location>
</feature>
<proteinExistence type="predicted"/>
<dbReference type="EMBL" id="LLXH01006754">
    <property type="protein sequence ID" value="PKC51905.1"/>
    <property type="molecule type" value="Genomic_DNA"/>
</dbReference>
<evidence type="ECO:0000256" key="1">
    <source>
        <dbReference type="SAM" id="MobiDB-lite"/>
    </source>
</evidence>
<feature type="compositionally biased region" description="Polar residues" evidence="1">
    <location>
        <begin position="53"/>
        <end position="73"/>
    </location>
</feature>
<evidence type="ECO:0000313" key="2">
    <source>
        <dbReference type="EMBL" id="PKC51905.1"/>
    </source>
</evidence>
<feature type="non-terminal residue" evidence="2">
    <location>
        <position position="1"/>
    </location>
</feature>
<protein>
    <submittedName>
        <fullName evidence="2">Uncharacterized protein</fullName>
    </submittedName>
</protein>
<reference evidence="2 3" key="2">
    <citation type="submission" date="2017-10" db="EMBL/GenBank/DDBJ databases">
        <title>Genome analyses suggest a sexual origin of heterokaryosis in a supposedly ancient asexual fungus.</title>
        <authorList>
            <person name="Corradi N."/>
            <person name="Sedzielewska K."/>
            <person name="Noel J."/>
            <person name="Charron P."/>
            <person name="Farinelli L."/>
            <person name="Marton T."/>
            <person name="Kruger M."/>
            <person name="Pelin A."/>
            <person name="Brachmann A."/>
            <person name="Corradi N."/>
        </authorList>
    </citation>
    <scope>NUCLEOTIDE SEQUENCE [LARGE SCALE GENOMIC DNA]</scope>
    <source>
        <strain evidence="2 3">A1</strain>
    </source>
</reference>
<comment type="caution">
    <text evidence="2">The sequence shown here is derived from an EMBL/GenBank/DDBJ whole genome shotgun (WGS) entry which is preliminary data.</text>
</comment>
<reference evidence="2 3" key="1">
    <citation type="submission" date="2017-10" db="EMBL/GenBank/DDBJ databases">
        <title>Extensive intraspecific genome diversity in a model arbuscular mycorrhizal fungus.</title>
        <authorList>
            <person name="Chen E.C.H."/>
            <person name="Morin E."/>
            <person name="Baudet D."/>
            <person name="Noel J."/>
            <person name="Ndikumana S."/>
            <person name="Charron P."/>
            <person name="St-Onge C."/>
            <person name="Giorgi J."/>
            <person name="Grigoriev I.V."/>
            <person name="Roux C."/>
            <person name="Martin F.M."/>
            <person name="Corradi N."/>
        </authorList>
    </citation>
    <scope>NUCLEOTIDE SEQUENCE [LARGE SCALE GENOMIC DNA]</scope>
    <source>
        <strain evidence="2 3">A1</strain>
    </source>
</reference>
<feature type="compositionally biased region" description="Basic and acidic residues" evidence="1">
    <location>
        <begin position="10"/>
        <end position="27"/>
    </location>
</feature>
<feature type="compositionally biased region" description="Acidic residues" evidence="1">
    <location>
        <begin position="28"/>
        <end position="39"/>
    </location>
</feature>
<dbReference type="AlphaFoldDB" id="A0A2N0QLH5"/>
<dbReference type="VEuPathDB" id="FungiDB:RhiirA1_482697"/>
<dbReference type="Proteomes" id="UP000232688">
    <property type="component" value="Unassembled WGS sequence"/>
</dbReference>